<feature type="modified residue" description="4-aspartylphosphate" evidence="12">
    <location>
        <position position="52"/>
    </location>
</feature>
<comment type="caution">
    <text evidence="16">The sequence shown here is derived from an EMBL/GenBank/DDBJ whole genome shotgun (WGS) entry which is preliminary data.</text>
</comment>
<dbReference type="PROSITE" id="PS50110">
    <property type="entry name" value="RESPONSE_REGULATORY"/>
    <property type="match status" value="1"/>
</dbReference>
<comment type="function">
    <text evidence="10">Member of the two-component regulatory system HssS/HssR involved in intracellular heme homeostasis and tempering of staphylococcal virulence. Phosphorylated HssR binds to a direct repeat sequence within hrtAB promoter and activates the expression of hrtAB, an efflux pump, in response to extracellular heme, hemin, hemoglobin or blood.</text>
</comment>
<evidence type="ECO:0000256" key="3">
    <source>
        <dbReference type="ARBA" id="ARBA00022553"/>
    </source>
</evidence>
<dbReference type="Gene3D" id="3.40.50.2300">
    <property type="match status" value="1"/>
</dbReference>
<dbReference type="InterPro" id="IPR036388">
    <property type="entry name" value="WH-like_DNA-bd_sf"/>
</dbReference>
<evidence type="ECO:0000259" key="14">
    <source>
        <dbReference type="PROSITE" id="PS50110"/>
    </source>
</evidence>
<dbReference type="Gene3D" id="6.10.250.690">
    <property type="match status" value="1"/>
</dbReference>
<dbReference type="CDD" id="cd00383">
    <property type="entry name" value="trans_reg_C"/>
    <property type="match status" value="1"/>
</dbReference>
<keyword evidence="7 13" id="KW-0238">DNA-binding</keyword>
<feature type="domain" description="OmpR/PhoB-type" evidence="15">
    <location>
        <begin position="124"/>
        <end position="222"/>
    </location>
</feature>
<dbReference type="AlphaFoldDB" id="A0A7U7JR22"/>
<evidence type="ECO:0000256" key="8">
    <source>
        <dbReference type="ARBA" id="ARBA00023159"/>
    </source>
</evidence>
<dbReference type="SMART" id="SM00448">
    <property type="entry name" value="REC"/>
    <property type="match status" value="1"/>
</dbReference>
<dbReference type="InterPro" id="IPR039420">
    <property type="entry name" value="WalR-like"/>
</dbReference>
<dbReference type="Proteomes" id="UP000236509">
    <property type="component" value="Unassembled WGS sequence"/>
</dbReference>
<keyword evidence="17" id="KW-1185">Reference proteome</keyword>
<dbReference type="GO" id="GO:0000976">
    <property type="term" value="F:transcription cis-regulatory region binding"/>
    <property type="evidence" value="ECO:0007669"/>
    <property type="project" value="TreeGrafter"/>
</dbReference>
<dbReference type="Pfam" id="PF00486">
    <property type="entry name" value="Trans_reg_C"/>
    <property type="match status" value="1"/>
</dbReference>
<evidence type="ECO:0000256" key="7">
    <source>
        <dbReference type="ARBA" id="ARBA00023125"/>
    </source>
</evidence>
<evidence type="ECO:0000256" key="4">
    <source>
        <dbReference type="ARBA" id="ARBA00023012"/>
    </source>
</evidence>
<dbReference type="GO" id="GO:0000156">
    <property type="term" value="F:phosphorelay response regulator activity"/>
    <property type="evidence" value="ECO:0007669"/>
    <property type="project" value="TreeGrafter"/>
</dbReference>
<name>A0A7U7JR22_9STAP</name>
<dbReference type="FunFam" id="1.10.10.10:FF:000018">
    <property type="entry name" value="DNA-binding response regulator ResD"/>
    <property type="match status" value="1"/>
</dbReference>
<dbReference type="Pfam" id="PF00072">
    <property type="entry name" value="Response_reg"/>
    <property type="match status" value="1"/>
</dbReference>
<evidence type="ECO:0000256" key="9">
    <source>
        <dbReference type="ARBA" id="ARBA00023163"/>
    </source>
</evidence>
<evidence type="ECO:0000313" key="17">
    <source>
        <dbReference type="Proteomes" id="UP000236509"/>
    </source>
</evidence>
<comment type="subcellular location">
    <subcellularLocation>
        <location evidence="1">Cytoplasm</location>
    </subcellularLocation>
</comment>
<keyword evidence="3 12" id="KW-0597">Phosphoprotein</keyword>
<organism evidence="16 17">
    <name type="scientific">Staphylococcus argenteus</name>
    <dbReference type="NCBI Taxonomy" id="985002"/>
    <lineage>
        <taxon>Bacteria</taxon>
        <taxon>Bacillati</taxon>
        <taxon>Bacillota</taxon>
        <taxon>Bacilli</taxon>
        <taxon>Bacillales</taxon>
        <taxon>Staphylococcaceae</taxon>
        <taxon>Staphylococcus</taxon>
    </lineage>
</organism>
<accession>A0A7U7JR22</accession>
<keyword evidence="9" id="KW-0804">Transcription</keyword>
<dbReference type="PANTHER" id="PTHR48111:SF49">
    <property type="entry name" value="HEME RESPONSE REGULATOR HSSR"/>
    <property type="match status" value="1"/>
</dbReference>
<keyword evidence="6" id="KW-0843">Virulence</keyword>
<dbReference type="RefSeq" id="WP_031787138.1">
    <property type="nucleotide sequence ID" value="NZ_AP018562.1"/>
</dbReference>
<dbReference type="GO" id="GO:0032993">
    <property type="term" value="C:protein-DNA complex"/>
    <property type="evidence" value="ECO:0007669"/>
    <property type="project" value="TreeGrafter"/>
</dbReference>
<dbReference type="Gene3D" id="1.10.10.10">
    <property type="entry name" value="Winged helix-like DNA-binding domain superfamily/Winged helix DNA-binding domain"/>
    <property type="match status" value="1"/>
</dbReference>
<evidence type="ECO:0000256" key="6">
    <source>
        <dbReference type="ARBA" id="ARBA00023026"/>
    </source>
</evidence>
<evidence type="ECO:0000256" key="13">
    <source>
        <dbReference type="PROSITE-ProRule" id="PRU01091"/>
    </source>
</evidence>
<feature type="domain" description="Response regulatory" evidence="14">
    <location>
        <begin position="3"/>
        <end position="116"/>
    </location>
</feature>
<evidence type="ECO:0000256" key="5">
    <source>
        <dbReference type="ARBA" id="ARBA00023015"/>
    </source>
</evidence>
<evidence type="ECO:0000256" key="1">
    <source>
        <dbReference type="ARBA" id="ARBA00004496"/>
    </source>
</evidence>
<dbReference type="EMBL" id="CVOU01000006">
    <property type="protein sequence ID" value="CRI14689.1"/>
    <property type="molecule type" value="Genomic_DNA"/>
</dbReference>
<gene>
    <name evidence="16" type="primary">hssR</name>
    <name evidence="16" type="ORF">BN1326_140156</name>
</gene>
<keyword evidence="8" id="KW-0010">Activator</keyword>
<dbReference type="SUPFAM" id="SSF52172">
    <property type="entry name" value="CheY-like"/>
    <property type="match status" value="1"/>
</dbReference>
<evidence type="ECO:0000259" key="15">
    <source>
        <dbReference type="PROSITE" id="PS51755"/>
    </source>
</evidence>
<feature type="DNA-binding region" description="OmpR/PhoB-type" evidence="13">
    <location>
        <begin position="124"/>
        <end position="222"/>
    </location>
</feature>
<sequence>MVQCLVVDDDPQILNYVAHHLQSEHINAYTQPSGEAALQLLEHQTIDIAVVDIMMDGMDGFQLCTTLKNDYDIPVIMLTARDALSDKERAFISGTDDYVTKPFEVKELIFRIRAVLRRYDINTNTEMTIGNITLNQSYMELQVNNKTMTLPNKEFQLLYMLVSHPKQIFSREHIIEKIWGYDYEGDERTVDVHIKRLRQRLKKLNATLTIETVRGQGYKVENHV</sequence>
<protein>
    <recommendedName>
        <fullName evidence="11">Heme response regulator HssR</fullName>
    </recommendedName>
</protein>
<proteinExistence type="predicted"/>
<dbReference type="PROSITE" id="PS51755">
    <property type="entry name" value="OMPR_PHOB"/>
    <property type="match status" value="1"/>
</dbReference>
<dbReference type="GO" id="GO:0005829">
    <property type="term" value="C:cytosol"/>
    <property type="evidence" value="ECO:0007669"/>
    <property type="project" value="TreeGrafter"/>
</dbReference>
<evidence type="ECO:0000256" key="11">
    <source>
        <dbReference type="ARBA" id="ARBA00039976"/>
    </source>
</evidence>
<dbReference type="InterPro" id="IPR011006">
    <property type="entry name" value="CheY-like_superfamily"/>
</dbReference>
<keyword evidence="2" id="KW-0963">Cytoplasm</keyword>
<evidence type="ECO:0000256" key="10">
    <source>
        <dbReference type="ARBA" id="ARBA00037471"/>
    </source>
</evidence>
<reference evidence="16 17" key="1">
    <citation type="submission" date="2015-04" db="EMBL/GenBank/DDBJ databases">
        <authorList>
            <person name="Cao L."/>
            <person name="Gao C.H."/>
        </authorList>
    </citation>
    <scope>NUCLEOTIDE SEQUENCE [LARGE SCALE GENOMIC DNA]</scope>
    <source>
        <strain evidence="16 17">SH3</strain>
    </source>
</reference>
<keyword evidence="5" id="KW-0805">Transcription regulation</keyword>
<dbReference type="GO" id="GO:0006355">
    <property type="term" value="P:regulation of DNA-templated transcription"/>
    <property type="evidence" value="ECO:0007669"/>
    <property type="project" value="InterPro"/>
</dbReference>
<dbReference type="SMART" id="SM00862">
    <property type="entry name" value="Trans_reg_C"/>
    <property type="match status" value="1"/>
</dbReference>
<evidence type="ECO:0000313" key="16">
    <source>
        <dbReference type="EMBL" id="CRI14689.1"/>
    </source>
</evidence>
<evidence type="ECO:0000256" key="2">
    <source>
        <dbReference type="ARBA" id="ARBA00022490"/>
    </source>
</evidence>
<dbReference type="PANTHER" id="PTHR48111">
    <property type="entry name" value="REGULATOR OF RPOS"/>
    <property type="match status" value="1"/>
</dbReference>
<keyword evidence="4" id="KW-0902">Two-component regulatory system</keyword>
<dbReference type="InterPro" id="IPR001867">
    <property type="entry name" value="OmpR/PhoB-type_DNA-bd"/>
</dbReference>
<dbReference type="InterPro" id="IPR001789">
    <property type="entry name" value="Sig_transdc_resp-reg_receiver"/>
</dbReference>
<dbReference type="CDD" id="cd17574">
    <property type="entry name" value="REC_OmpR"/>
    <property type="match status" value="1"/>
</dbReference>
<evidence type="ECO:0000256" key="12">
    <source>
        <dbReference type="PROSITE-ProRule" id="PRU00169"/>
    </source>
</evidence>